<dbReference type="PANTHER" id="PTHR11066">
    <property type="entry name" value="ACYL-COA THIOESTERASE"/>
    <property type="match status" value="1"/>
</dbReference>
<dbReference type="RefSeq" id="XP_067544642.1">
    <property type="nucleotide sequence ID" value="XM_067689168.1"/>
</dbReference>
<dbReference type="InterPro" id="IPR029069">
    <property type="entry name" value="HotDog_dom_sf"/>
</dbReference>
<keyword evidence="2" id="KW-0472">Membrane</keyword>
<feature type="transmembrane region" description="Helical" evidence="2">
    <location>
        <begin position="14"/>
        <end position="34"/>
    </location>
</feature>
<reference evidence="4 5" key="1">
    <citation type="submission" date="2016-02" db="EMBL/GenBank/DDBJ databases">
        <title>Discovery of a natural microsporidian pathogen with a broad tissue tropism in Caenorhabditis elegans.</title>
        <authorList>
            <person name="Luallen R.J."/>
            <person name="Reinke A.W."/>
            <person name="Tong L."/>
            <person name="Botts M.R."/>
            <person name="Felix M.-A."/>
            <person name="Troemel E.R."/>
        </authorList>
    </citation>
    <scope>NUCLEOTIDE SEQUENCE [LARGE SCALE GENOMIC DNA]</scope>
    <source>
        <strain evidence="4 5">JUm2807</strain>
    </source>
</reference>
<evidence type="ECO:0000313" key="4">
    <source>
        <dbReference type="EMBL" id="OAG30167.1"/>
    </source>
</evidence>
<evidence type="ECO:0000313" key="5">
    <source>
        <dbReference type="Proteomes" id="UP000185944"/>
    </source>
</evidence>
<proteinExistence type="inferred from homology"/>
<name>A0A177EDZ7_9MICR</name>
<dbReference type="Proteomes" id="UP000185944">
    <property type="component" value="Unassembled WGS sequence"/>
</dbReference>
<protein>
    <recommendedName>
        <fullName evidence="3">Acyl-CoA thioesterase 2 C-terminal domain-containing protein</fullName>
    </recommendedName>
</protein>
<dbReference type="AlphaFoldDB" id="A0A177EDZ7"/>
<evidence type="ECO:0000256" key="1">
    <source>
        <dbReference type="ARBA" id="ARBA00006538"/>
    </source>
</evidence>
<evidence type="ECO:0000256" key="2">
    <source>
        <dbReference type="SAM" id="Phobius"/>
    </source>
</evidence>
<dbReference type="GO" id="GO:0047617">
    <property type="term" value="F:fatty acyl-CoA hydrolase activity"/>
    <property type="evidence" value="ECO:0007669"/>
    <property type="project" value="InterPro"/>
</dbReference>
<organism evidence="4 5">
    <name type="scientific">Nematocida displodere</name>
    <dbReference type="NCBI Taxonomy" id="1805483"/>
    <lineage>
        <taxon>Eukaryota</taxon>
        <taxon>Fungi</taxon>
        <taxon>Fungi incertae sedis</taxon>
        <taxon>Microsporidia</taxon>
        <taxon>Nematocida</taxon>
    </lineage>
</organism>
<dbReference type="Gene3D" id="2.40.160.210">
    <property type="entry name" value="Acyl-CoA thioesterase, double hotdog domain"/>
    <property type="match status" value="1"/>
</dbReference>
<dbReference type="OrthoDB" id="2196040at2759"/>
<sequence length="366" mass="41347">MPTRWYHLKRKNQTLIWCLGSVLGSVFVCGLLLACFDLFTKEDLIGTALPMDQEDGKERATKKALVPETKAEEGSLFTSMHLWKAVEGRPAYGGQLFTHLLNVALKEKPDFKVFTSECTFKKPASTQQTITYQIVKDIPIGTSLADVFIEGYQPNKDGDPELVVYGKTSMARGSQRQHEEPVSLAAEDHLSEYFPRGLPDKEKMAQMLRPEEYVEKRFGTKGMTEERKTIYQKVVEADLRFLDLEGSKWKRCISFTRHPTSATNPSTSATKAKYIFLSFCSDAFLLETATMAVNEDITSKTLNILSVTHSVRFVDVDAFEMDQVFFFSITVHAVNNNTAYCTGNIIQNDRIIAYVSQNGVIRKKKL</sequence>
<dbReference type="VEuPathDB" id="MicrosporidiaDB:NEDG_01750"/>
<accession>A0A177EDZ7</accession>
<keyword evidence="2" id="KW-1133">Transmembrane helix</keyword>
<dbReference type="PROSITE" id="PS51257">
    <property type="entry name" value="PROKAR_LIPOPROTEIN"/>
    <property type="match status" value="1"/>
</dbReference>
<gene>
    <name evidence="4" type="ORF">NEDG_01750</name>
</gene>
<dbReference type="SUPFAM" id="SSF54637">
    <property type="entry name" value="Thioesterase/thiol ester dehydrase-isomerase"/>
    <property type="match status" value="2"/>
</dbReference>
<dbReference type="GO" id="GO:0006637">
    <property type="term" value="P:acyl-CoA metabolic process"/>
    <property type="evidence" value="ECO:0007669"/>
    <property type="project" value="InterPro"/>
</dbReference>
<dbReference type="InterPro" id="IPR003703">
    <property type="entry name" value="Acyl_CoA_thio"/>
</dbReference>
<comment type="caution">
    <text evidence="4">The sequence shown here is derived from an EMBL/GenBank/DDBJ whole genome shotgun (WGS) entry which is preliminary data.</text>
</comment>
<keyword evidence="5" id="KW-1185">Reference proteome</keyword>
<comment type="similarity">
    <text evidence="1">Belongs to the C/M/P thioester hydrolase family.</text>
</comment>
<keyword evidence="2" id="KW-0812">Transmembrane</keyword>
<dbReference type="InterPro" id="IPR025652">
    <property type="entry name" value="TesB_C"/>
</dbReference>
<dbReference type="GeneID" id="93648100"/>
<feature type="domain" description="Acyl-CoA thioesterase 2 C-terminal" evidence="3">
    <location>
        <begin position="258"/>
        <end position="360"/>
    </location>
</feature>
<dbReference type="GO" id="GO:0005782">
    <property type="term" value="C:peroxisomal matrix"/>
    <property type="evidence" value="ECO:0007669"/>
    <property type="project" value="TreeGrafter"/>
</dbReference>
<evidence type="ECO:0000259" key="3">
    <source>
        <dbReference type="Pfam" id="PF02551"/>
    </source>
</evidence>
<dbReference type="InterPro" id="IPR042171">
    <property type="entry name" value="Acyl-CoA_hotdog"/>
</dbReference>
<dbReference type="GO" id="GO:0009062">
    <property type="term" value="P:fatty acid catabolic process"/>
    <property type="evidence" value="ECO:0007669"/>
    <property type="project" value="TreeGrafter"/>
</dbReference>
<dbReference type="Pfam" id="PF02551">
    <property type="entry name" value="Acyl_CoA_thio"/>
    <property type="match status" value="1"/>
</dbReference>
<dbReference type="PANTHER" id="PTHR11066:SF34">
    <property type="entry name" value="ACYL-COENZYME A THIOESTERASE 8"/>
    <property type="match status" value="1"/>
</dbReference>
<dbReference type="EMBL" id="LTDL01000037">
    <property type="protein sequence ID" value="OAG30167.1"/>
    <property type="molecule type" value="Genomic_DNA"/>
</dbReference>